<dbReference type="SUPFAM" id="SSF46689">
    <property type="entry name" value="Homeodomain-like"/>
    <property type="match status" value="1"/>
</dbReference>
<dbReference type="PANTHER" id="PTHR47807">
    <property type="entry name" value="PROTEIN TBF1"/>
    <property type="match status" value="1"/>
</dbReference>
<evidence type="ECO:0000313" key="9">
    <source>
        <dbReference type="Proteomes" id="UP000439903"/>
    </source>
</evidence>
<dbReference type="OrthoDB" id="3366990at2759"/>
<dbReference type="Proteomes" id="UP000439903">
    <property type="component" value="Unassembled WGS sequence"/>
</dbReference>
<feature type="domain" description="Myb-like" evidence="6">
    <location>
        <begin position="399"/>
        <end position="456"/>
    </location>
</feature>
<evidence type="ECO:0000256" key="4">
    <source>
        <dbReference type="SAM" id="Coils"/>
    </source>
</evidence>
<feature type="coiled-coil region" evidence="4">
    <location>
        <begin position="295"/>
        <end position="322"/>
    </location>
</feature>
<dbReference type="InterPro" id="IPR001005">
    <property type="entry name" value="SANT/Myb"/>
</dbReference>
<dbReference type="EMBL" id="WTPW01001846">
    <property type="protein sequence ID" value="KAF0411850.1"/>
    <property type="molecule type" value="Genomic_DNA"/>
</dbReference>
<evidence type="ECO:0000313" key="8">
    <source>
        <dbReference type="EMBL" id="KAF0411850.1"/>
    </source>
</evidence>
<dbReference type="InterPro" id="IPR052833">
    <property type="entry name" value="Telomeric_DNA-bd_trans-reg"/>
</dbReference>
<evidence type="ECO:0000256" key="3">
    <source>
        <dbReference type="ARBA" id="ARBA00023306"/>
    </source>
</evidence>
<dbReference type="Gene3D" id="1.10.10.60">
    <property type="entry name" value="Homeodomain-like"/>
    <property type="match status" value="1"/>
</dbReference>
<evidence type="ECO:0000259" key="7">
    <source>
        <dbReference type="PROSITE" id="PS51294"/>
    </source>
</evidence>
<keyword evidence="9" id="KW-1185">Reference proteome</keyword>
<evidence type="ECO:0000259" key="6">
    <source>
        <dbReference type="PROSITE" id="PS50090"/>
    </source>
</evidence>
<feature type="domain" description="HTH myb-type" evidence="7">
    <location>
        <begin position="407"/>
        <end position="460"/>
    </location>
</feature>
<dbReference type="CDD" id="cd11660">
    <property type="entry name" value="SANT_TRF"/>
    <property type="match status" value="1"/>
</dbReference>
<dbReference type="PANTHER" id="PTHR47807:SF1">
    <property type="entry name" value="PROTEIN TBF1"/>
    <property type="match status" value="1"/>
</dbReference>
<evidence type="ECO:0000256" key="2">
    <source>
        <dbReference type="ARBA" id="ARBA00023242"/>
    </source>
</evidence>
<keyword evidence="3" id="KW-0131">Cell cycle</keyword>
<feature type="compositionally biased region" description="Basic and acidic residues" evidence="5">
    <location>
        <begin position="448"/>
        <end position="462"/>
    </location>
</feature>
<evidence type="ECO:0000256" key="1">
    <source>
        <dbReference type="ARBA" id="ARBA00023125"/>
    </source>
</evidence>
<name>A0A8H3X3U3_GIGMA</name>
<dbReference type="GO" id="GO:0003691">
    <property type="term" value="F:double-stranded telomeric DNA binding"/>
    <property type="evidence" value="ECO:0007669"/>
    <property type="project" value="TreeGrafter"/>
</dbReference>
<dbReference type="Pfam" id="PF08558">
    <property type="entry name" value="TRF"/>
    <property type="match status" value="1"/>
</dbReference>
<proteinExistence type="predicted"/>
<dbReference type="AlphaFoldDB" id="A0A8H3X3U3"/>
<sequence>MSSFNIPNASRPLVSLTSVSSASKSYTTKLRHMHILDTLAFDALKARLAVFQLYLSQNNQSNEPFSVSKKQAKKAWEQFENTKHNLLTSDLFIEISNFDIFFKDLISSIVHRCNLATFSHIMLQQLIPSLESLYIAADSFKYIMPENWNFVEWELYLDLKTQLYIRASSVSRDNCLDRIFPANAEQPSSRLTQYLERRDMLSNNDPNTLSSKYPCKTFMSNIFDYIFNLSEKFDLPIIVLETKEALSSQLEYSPESSQIITQDQNIENDYGTPLIDQSDGSRTNIRPNKYAESFRKFHKCSEQELNQQLEQLKNRATDDHEVTVQSADIDMEGFTSMDPLIGSSSNVINNKNAPKLKSVETVDRQSSIITTPGSPEVPQDEEVIVLSETRKSPSKKRKSSAPRQGGWTQRELNFLIKGMEKYGTSWAKIERKYGNPGGPLSRRTQMNMKDKARTELDRRLRDGLPPGVFSQVSAHAKTSSKRTRITPQEENEENE</sequence>
<gene>
    <name evidence="8" type="ORF">F8M41_008162</name>
</gene>
<keyword evidence="4" id="KW-0175">Coiled coil</keyword>
<dbReference type="InterPro" id="IPR013867">
    <property type="entry name" value="Telomere_rpt-bd_fac_dimer_dom"/>
</dbReference>
<evidence type="ECO:0000256" key="5">
    <source>
        <dbReference type="SAM" id="MobiDB-lite"/>
    </source>
</evidence>
<protein>
    <submittedName>
        <fullName evidence="8">Myb DNA binding protein</fullName>
    </submittedName>
</protein>
<keyword evidence="2" id="KW-0539">Nucleus</keyword>
<comment type="caution">
    <text evidence="8">The sequence shown here is derived from an EMBL/GenBank/DDBJ whole genome shotgun (WGS) entry which is preliminary data.</text>
</comment>
<dbReference type="PROSITE" id="PS50090">
    <property type="entry name" value="MYB_LIKE"/>
    <property type="match status" value="1"/>
</dbReference>
<organism evidence="8 9">
    <name type="scientific">Gigaspora margarita</name>
    <dbReference type="NCBI Taxonomy" id="4874"/>
    <lineage>
        <taxon>Eukaryota</taxon>
        <taxon>Fungi</taxon>
        <taxon>Fungi incertae sedis</taxon>
        <taxon>Mucoromycota</taxon>
        <taxon>Glomeromycotina</taxon>
        <taxon>Glomeromycetes</taxon>
        <taxon>Diversisporales</taxon>
        <taxon>Gigasporaceae</taxon>
        <taxon>Gigaspora</taxon>
    </lineage>
</organism>
<dbReference type="PROSITE" id="PS51294">
    <property type="entry name" value="HTH_MYB"/>
    <property type="match status" value="1"/>
</dbReference>
<feature type="region of interest" description="Disordered" evidence="5">
    <location>
        <begin position="432"/>
        <end position="495"/>
    </location>
</feature>
<feature type="region of interest" description="Disordered" evidence="5">
    <location>
        <begin position="387"/>
        <end position="409"/>
    </location>
</feature>
<dbReference type="SMART" id="SM00717">
    <property type="entry name" value="SANT"/>
    <property type="match status" value="1"/>
</dbReference>
<dbReference type="InterPro" id="IPR009057">
    <property type="entry name" value="Homeodomain-like_sf"/>
</dbReference>
<dbReference type="InterPro" id="IPR017930">
    <property type="entry name" value="Myb_dom"/>
</dbReference>
<dbReference type="GO" id="GO:0042803">
    <property type="term" value="F:protein homodimerization activity"/>
    <property type="evidence" value="ECO:0007669"/>
    <property type="project" value="InterPro"/>
</dbReference>
<keyword evidence="1" id="KW-0238">DNA-binding</keyword>
<accession>A0A8H3X3U3</accession>
<reference evidence="8 9" key="1">
    <citation type="journal article" date="2019" name="Environ. Microbiol.">
        <title>At the nexus of three kingdoms: the genome of the mycorrhizal fungus Gigaspora margarita provides insights into plant, endobacterial and fungal interactions.</title>
        <authorList>
            <person name="Venice F."/>
            <person name="Ghignone S."/>
            <person name="Salvioli di Fossalunga A."/>
            <person name="Amselem J."/>
            <person name="Novero M."/>
            <person name="Xianan X."/>
            <person name="Sedzielewska Toro K."/>
            <person name="Morin E."/>
            <person name="Lipzen A."/>
            <person name="Grigoriev I.V."/>
            <person name="Henrissat B."/>
            <person name="Martin F.M."/>
            <person name="Bonfante P."/>
        </authorList>
    </citation>
    <scope>NUCLEOTIDE SEQUENCE [LARGE SCALE GENOMIC DNA]</scope>
    <source>
        <strain evidence="8 9">BEG34</strain>
    </source>
</reference>
<dbReference type="GO" id="GO:0010833">
    <property type="term" value="P:telomere maintenance via telomere lengthening"/>
    <property type="evidence" value="ECO:0007669"/>
    <property type="project" value="TreeGrafter"/>
</dbReference>